<evidence type="ECO:0000259" key="2">
    <source>
        <dbReference type="Pfam" id="PF04760"/>
    </source>
</evidence>
<name>A0A8E1W8C1_9PSEU</name>
<feature type="domain" description="Translation initiation factor IF-2 N-terminal" evidence="2">
    <location>
        <begin position="2"/>
        <end position="52"/>
    </location>
</feature>
<protein>
    <submittedName>
        <fullName evidence="3">Translation initiation factor IF-2 N-terminal domain-containing protein</fullName>
    </submittedName>
</protein>
<dbReference type="InterPro" id="IPR006847">
    <property type="entry name" value="IF2_N"/>
</dbReference>
<keyword evidence="3" id="KW-0396">Initiation factor</keyword>
<evidence type="ECO:0000313" key="3">
    <source>
        <dbReference type="EMBL" id="MBB2505991.1"/>
    </source>
</evidence>
<organism evidence="3 4">
    <name type="scientific">Amycolatopsis echigonensis</name>
    <dbReference type="NCBI Taxonomy" id="2576905"/>
    <lineage>
        <taxon>Bacteria</taxon>
        <taxon>Bacillati</taxon>
        <taxon>Actinomycetota</taxon>
        <taxon>Actinomycetes</taxon>
        <taxon>Pseudonocardiales</taxon>
        <taxon>Pseudonocardiaceae</taxon>
        <taxon>Amycolatopsis</taxon>
    </lineage>
</organism>
<dbReference type="AlphaFoldDB" id="A0A8E1W8C1"/>
<evidence type="ECO:0000313" key="4">
    <source>
        <dbReference type="Proteomes" id="UP000550260"/>
    </source>
</evidence>
<dbReference type="GO" id="GO:0003743">
    <property type="term" value="F:translation initiation factor activity"/>
    <property type="evidence" value="ECO:0007669"/>
    <property type="project" value="UniProtKB-KW"/>
</dbReference>
<dbReference type="EMBL" id="JACJHR010000134">
    <property type="protein sequence ID" value="MBB2505991.1"/>
    <property type="molecule type" value="Genomic_DNA"/>
</dbReference>
<dbReference type="Pfam" id="PF04760">
    <property type="entry name" value="IF2_N"/>
    <property type="match status" value="1"/>
</dbReference>
<reference evidence="3 4" key="1">
    <citation type="submission" date="2020-08" db="EMBL/GenBank/DDBJ databases">
        <title>Amycolatopsis echigonensis JCM 21831.</title>
        <authorList>
            <person name="Tedsree N."/>
            <person name="Kuncharoen N."/>
            <person name="Likhitwitayawuid K."/>
            <person name="Tanasupawat S."/>
        </authorList>
    </citation>
    <scope>NUCLEOTIDE SEQUENCE [LARGE SCALE GENOMIC DNA]</scope>
    <source>
        <strain evidence="3 4">JCM 21831</strain>
    </source>
</reference>
<dbReference type="Proteomes" id="UP000550260">
    <property type="component" value="Unassembled WGS sequence"/>
</dbReference>
<accession>A0A8E1W8C1</accession>
<feature type="compositionally biased region" description="Pro residues" evidence="1">
    <location>
        <begin position="60"/>
        <end position="72"/>
    </location>
</feature>
<sequence>MPGKARVHELAKELGITSKEVLAKLKEQGEFVKSASSTVEAPVARRLRDAYPAKGGKKPGPTPGPRPAPKPAAPQQQSAAPQAPAQPAAAQQQQAPAAKPSPQASKPA</sequence>
<evidence type="ECO:0000256" key="1">
    <source>
        <dbReference type="SAM" id="MobiDB-lite"/>
    </source>
</evidence>
<keyword evidence="3" id="KW-0648">Protein biosynthesis</keyword>
<feature type="compositionally biased region" description="Low complexity" evidence="1">
    <location>
        <begin position="73"/>
        <end position="108"/>
    </location>
</feature>
<comment type="caution">
    <text evidence="3">The sequence shown here is derived from an EMBL/GenBank/DDBJ whole genome shotgun (WGS) entry which is preliminary data.</text>
</comment>
<proteinExistence type="predicted"/>
<feature type="non-terminal residue" evidence="3">
    <location>
        <position position="108"/>
    </location>
</feature>
<dbReference type="Gene3D" id="1.10.10.2480">
    <property type="match status" value="1"/>
</dbReference>
<gene>
    <name evidence="3" type="ORF">H5411_43635</name>
</gene>
<feature type="region of interest" description="Disordered" evidence="1">
    <location>
        <begin position="30"/>
        <end position="108"/>
    </location>
</feature>